<organism evidence="3">
    <name type="scientific">Fagus sylvatica</name>
    <name type="common">Beechnut</name>
    <dbReference type="NCBI Taxonomy" id="28930"/>
    <lineage>
        <taxon>Eukaryota</taxon>
        <taxon>Viridiplantae</taxon>
        <taxon>Streptophyta</taxon>
        <taxon>Embryophyta</taxon>
        <taxon>Tracheophyta</taxon>
        <taxon>Spermatophyta</taxon>
        <taxon>Magnoliopsida</taxon>
        <taxon>eudicotyledons</taxon>
        <taxon>Gunneridae</taxon>
        <taxon>Pentapetalae</taxon>
        <taxon>rosids</taxon>
        <taxon>fabids</taxon>
        <taxon>Fagales</taxon>
        <taxon>Fagaceae</taxon>
        <taxon>Fagus</taxon>
    </lineage>
</organism>
<gene>
    <name evidence="3" type="ORF">FSB_LOCUS20050</name>
</gene>
<evidence type="ECO:0000259" key="2">
    <source>
        <dbReference type="Pfam" id="PF13962"/>
    </source>
</evidence>
<sequence>MEKEHIHMFNPILIAAKNGITEIVEKSFEISPMVMNGLDQDRKNIVLLTVEHKQPHVYEVLLDLKKKEILKDNVFREVDRNGDSALHFAAKKADFIWPVPGAASQMQWDIKWYEYINNTTGKKLIFVRNKKGKTPDEVFTEEHDELVKEGGKWLSNTSNACSVVAGLFVTVTFTTSSTVPDSVKQVDKDNKAYKILAGSSFVSFCASLVAVVMFLAILTSGYRKKDFRYSLLKKLLLGLTAFYVSIASTLISFCSGHFSIFKDVLKSAASSSYLVVCLLLITFFAFQQLPLYVHLLWATFKKVPQRNYRFSFPR</sequence>
<dbReference type="PANTHER" id="PTHR24177">
    <property type="entry name" value="CASKIN"/>
    <property type="match status" value="1"/>
</dbReference>
<keyword evidence="1" id="KW-0472">Membrane</keyword>
<feature type="domain" description="PGG" evidence="2">
    <location>
        <begin position="152"/>
        <end position="258"/>
    </location>
</feature>
<feature type="transmembrane region" description="Helical" evidence="1">
    <location>
        <begin position="235"/>
        <end position="261"/>
    </location>
</feature>
<proteinExistence type="predicted"/>
<feature type="transmembrane region" description="Helical" evidence="1">
    <location>
        <begin position="201"/>
        <end position="223"/>
    </location>
</feature>
<name>A0A2N9FY44_FAGSY</name>
<keyword evidence="1" id="KW-0812">Transmembrane</keyword>
<feature type="transmembrane region" description="Helical" evidence="1">
    <location>
        <begin position="273"/>
        <end position="300"/>
    </location>
</feature>
<dbReference type="AlphaFoldDB" id="A0A2N9FY44"/>
<evidence type="ECO:0000313" key="3">
    <source>
        <dbReference type="EMBL" id="SPC92168.1"/>
    </source>
</evidence>
<accession>A0A2N9FY44</accession>
<dbReference type="GO" id="GO:0016020">
    <property type="term" value="C:membrane"/>
    <property type="evidence" value="ECO:0007669"/>
    <property type="project" value="TreeGrafter"/>
</dbReference>
<reference evidence="3" key="1">
    <citation type="submission" date="2018-02" db="EMBL/GenBank/DDBJ databases">
        <authorList>
            <person name="Cohen D.B."/>
            <person name="Kent A.D."/>
        </authorList>
    </citation>
    <scope>NUCLEOTIDE SEQUENCE</scope>
</reference>
<protein>
    <recommendedName>
        <fullName evidence="2">PGG domain-containing protein</fullName>
    </recommendedName>
</protein>
<dbReference type="EMBL" id="OIVN01001286">
    <property type="protein sequence ID" value="SPC92168.1"/>
    <property type="molecule type" value="Genomic_DNA"/>
</dbReference>
<evidence type="ECO:0000256" key="1">
    <source>
        <dbReference type="SAM" id="Phobius"/>
    </source>
</evidence>
<dbReference type="PANTHER" id="PTHR24177:SF103">
    <property type="entry name" value="PGG DOMAIN-CONTAINING PROTEIN"/>
    <property type="match status" value="1"/>
</dbReference>
<dbReference type="Gene3D" id="1.25.40.20">
    <property type="entry name" value="Ankyrin repeat-containing domain"/>
    <property type="match status" value="1"/>
</dbReference>
<dbReference type="InterPro" id="IPR036770">
    <property type="entry name" value="Ankyrin_rpt-contain_sf"/>
</dbReference>
<dbReference type="InterPro" id="IPR026961">
    <property type="entry name" value="PGG_dom"/>
</dbReference>
<keyword evidence="1" id="KW-1133">Transmembrane helix</keyword>
<dbReference type="Pfam" id="PF13962">
    <property type="entry name" value="PGG"/>
    <property type="match status" value="1"/>
</dbReference>